<organism evidence="2 3">
    <name type="scientific">Thalassotalea euphylliae</name>
    <dbReference type="NCBI Taxonomy" id="1655234"/>
    <lineage>
        <taxon>Bacteria</taxon>
        <taxon>Pseudomonadati</taxon>
        <taxon>Pseudomonadota</taxon>
        <taxon>Gammaproteobacteria</taxon>
        <taxon>Alteromonadales</taxon>
        <taxon>Colwelliaceae</taxon>
        <taxon>Thalassotalea</taxon>
    </lineage>
</organism>
<evidence type="ECO:0000313" key="2">
    <source>
        <dbReference type="EMBL" id="REL26770.1"/>
    </source>
</evidence>
<feature type="transmembrane region" description="Helical" evidence="1">
    <location>
        <begin position="64"/>
        <end position="82"/>
    </location>
</feature>
<feature type="transmembrane region" description="Helical" evidence="1">
    <location>
        <begin position="42"/>
        <end position="58"/>
    </location>
</feature>
<sequence length="320" mass="35739">MGGGRDMDLDAAQLKLLFEQKLKPKLAPLESIRLATLKKKKALTVSVGAFFIAVLSGINSTPLLLLLFAILVYCIFAFKVSWDNYRGSYKQQIMATLLGEINKSLVWHKDKFITQTEFEQSGLSPKKIDSYSGEDLICGELEGFKVAMSELFVEQITPRPEGGSLRTPIFTGLFFKAQNCTSFAHFSYILPAENAKQGIKERLFAPFQSPRIGEKVALPESEFSQYFTVISSAPASVLQMLTPALINKLVDYRKQKQGIAISLSFVEQNVYIAIPEGRDLFEPKLALTVTDFEVIKGLFQDLVFFTGLLQELGLNSNTRH</sequence>
<protein>
    <submittedName>
        <fullName evidence="2">DUF3137 domain-containing protein</fullName>
    </submittedName>
</protein>
<dbReference type="EMBL" id="QUOU01000001">
    <property type="protein sequence ID" value="REL26770.1"/>
    <property type="molecule type" value="Genomic_DNA"/>
</dbReference>
<evidence type="ECO:0000313" key="3">
    <source>
        <dbReference type="Proteomes" id="UP000256478"/>
    </source>
</evidence>
<dbReference type="Proteomes" id="UP000256478">
    <property type="component" value="Unassembled WGS sequence"/>
</dbReference>
<gene>
    <name evidence="2" type="ORF">DXX93_09415</name>
</gene>
<accession>A0A3E0TR02</accession>
<proteinExistence type="predicted"/>
<keyword evidence="1" id="KW-0472">Membrane</keyword>
<keyword evidence="1" id="KW-0812">Transmembrane</keyword>
<reference evidence="2 3" key="1">
    <citation type="submission" date="2018-08" db="EMBL/GenBank/DDBJ databases">
        <title>Thalassotalea euphylliae genome.</title>
        <authorList>
            <person name="Summers S."/>
            <person name="Rice S.A."/>
            <person name="Freckelton M.L."/>
            <person name="Nedved B.T."/>
            <person name="Hadfield M.G."/>
        </authorList>
    </citation>
    <scope>NUCLEOTIDE SEQUENCE [LARGE SCALE GENOMIC DNA]</scope>
    <source>
        <strain evidence="2 3">H1</strain>
    </source>
</reference>
<dbReference type="AlphaFoldDB" id="A0A3E0TR02"/>
<dbReference type="Pfam" id="PF11335">
    <property type="entry name" value="DUF3137"/>
    <property type="match status" value="1"/>
</dbReference>
<dbReference type="OrthoDB" id="4960523at2"/>
<name>A0A3E0TR02_9GAMM</name>
<dbReference type="InterPro" id="IPR021484">
    <property type="entry name" value="DUF3137"/>
</dbReference>
<evidence type="ECO:0000256" key="1">
    <source>
        <dbReference type="SAM" id="Phobius"/>
    </source>
</evidence>
<comment type="caution">
    <text evidence="2">The sequence shown here is derived from an EMBL/GenBank/DDBJ whole genome shotgun (WGS) entry which is preliminary data.</text>
</comment>
<keyword evidence="1" id="KW-1133">Transmembrane helix</keyword>